<dbReference type="InterPro" id="IPR050347">
    <property type="entry name" value="Bact_Beta-galactosidase"/>
</dbReference>
<dbReference type="SMART" id="SM01038">
    <property type="entry name" value="Bgal_small_N"/>
    <property type="match status" value="1"/>
</dbReference>
<evidence type="ECO:0000256" key="1">
    <source>
        <dbReference type="ARBA" id="ARBA00001412"/>
    </source>
</evidence>
<dbReference type="InterPro" id="IPR036156">
    <property type="entry name" value="Beta-gal/glucu_dom_sf"/>
</dbReference>
<dbReference type="InterPro" id="IPR004199">
    <property type="entry name" value="B-gal_small/dom_5"/>
</dbReference>
<dbReference type="Gene3D" id="2.70.98.10">
    <property type="match status" value="1"/>
</dbReference>
<feature type="domain" description="Beta galactosidase small chain/" evidence="5">
    <location>
        <begin position="162"/>
        <end position="302"/>
    </location>
</feature>
<protein>
    <recommendedName>
        <fullName evidence="2">beta-galactosidase</fullName>
        <ecNumber evidence="2">3.2.1.23</ecNumber>
    </recommendedName>
</protein>
<dbReference type="Gene3D" id="3.20.20.80">
    <property type="entry name" value="Glycosidases"/>
    <property type="match status" value="1"/>
</dbReference>
<dbReference type="Pfam" id="PF16353">
    <property type="entry name" value="LacZ_4"/>
    <property type="match status" value="1"/>
</dbReference>
<reference evidence="6" key="1">
    <citation type="journal article" date="2013" name="Environ. Microbiol.">
        <title>Microbiota from the distal guts of lean and obese adolescents exhibit partial functional redundancy besides clear differences in community structure.</title>
        <authorList>
            <person name="Ferrer M."/>
            <person name="Ruiz A."/>
            <person name="Lanza F."/>
            <person name="Haange S.B."/>
            <person name="Oberbach A."/>
            <person name="Till H."/>
            <person name="Bargiela R."/>
            <person name="Campoy C."/>
            <person name="Segura M.T."/>
            <person name="Richter M."/>
            <person name="von Bergen M."/>
            <person name="Seifert J."/>
            <person name="Suarez A."/>
        </authorList>
    </citation>
    <scope>NUCLEOTIDE SEQUENCE</scope>
</reference>
<sequence length="305" mass="34264">VLDYGGDFEDRPSDYGFCTNGVIYADRTYSPKVQEMKALYSNIRMSIQNGMLTVENRNLFADTNNLSFVVRLEKNGVVLKSDTFSLNVPAGESKTMKLTLHKIDSVGEYVYHVSAVTADQTLWADAGHEIAFAQEVFEVKDNQIPETTLQKPTIVYGDVIIGVHGENFSMMFDKKEGGISSLKYNDYEYITRTPKVSFWRAMTDNDTGASEPYNLAQWYVAGKFAKYKTVSWLEQEDALKITFTYQAACIPTFEFTVTYTAHFDGKLGVSVNYAGVSGMSDIPVLALDFKIEKTALQFSVLRTRP</sequence>
<proteinExistence type="predicted"/>
<dbReference type="GO" id="GO:0009341">
    <property type="term" value="C:beta-galactosidase complex"/>
    <property type="evidence" value="ECO:0007669"/>
    <property type="project" value="InterPro"/>
</dbReference>
<name>K1S2L6_9ZZZZ</name>
<dbReference type="GO" id="GO:0005990">
    <property type="term" value="P:lactose catabolic process"/>
    <property type="evidence" value="ECO:0007669"/>
    <property type="project" value="TreeGrafter"/>
</dbReference>
<keyword evidence="3" id="KW-0378">Hydrolase</keyword>
<evidence type="ECO:0000256" key="4">
    <source>
        <dbReference type="ARBA" id="ARBA00023295"/>
    </source>
</evidence>
<dbReference type="GO" id="GO:0030246">
    <property type="term" value="F:carbohydrate binding"/>
    <property type="evidence" value="ECO:0007669"/>
    <property type="project" value="InterPro"/>
</dbReference>
<dbReference type="PANTHER" id="PTHR46323">
    <property type="entry name" value="BETA-GALACTOSIDASE"/>
    <property type="match status" value="1"/>
</dbReference>
<dbReference type="InterPro" id="IPR032312">
    <property type="entry name" value="LacZ_4"/>
</dbReference>
<dbReference type="AlphaFoldDB" id="K1S2L6"/>
<evidence type="ECO:0000259" key="5">
    <source>
        <dbReference type="SMART" id="SM01038"/>
    </source>
</evidence>
<dbReference type="InterPro" id="IPR014718">
    <property type="entry name" value="GH-type_carb-bd"/>
</dbReference>
<evidence type="ECO:0000256" key="3">
    <source>
        <dbReference type="ARBA" id="ARBA00022801"/>
    </source>
</evidence>
<dbReference type="PANTHER" id="PTHR46323:SF2">
    <property type="entry name" value="BETA-GALACTOSIDASE"/>
    <property type="match status" value="1"/>
</dbReference>
<comment type="catalytic activity">
    <reaction evidence="1">
        <text>Hydrolysis of terminal non-reducing beta-D-galactose residues in beta-D-galactosides.</text>
        <dbReference type="EC" id="3.2.1.23"/>
    </reaction>
</comment>
<keyword evidence="4" id="KW-0326">Glycosidase</keyword>
<dbReference type="EC" id="3.2.1.23" evidence="2"/>
<evidence type="ECO:0000313" key="6">
    <source>
        <dbReference type="EMBL" id="EKC47950.1"/>
    </source>
</evidence>
<dbReference type="InterPro" id="IPR011013">
    <property type="entry name" value="Gal_mutarotase_sf_dom"/>
</dbReference>
<dbReference type="InterPro" id="IPR006103">
    <property type="entry name" value="Glyco_hydro_2_cat"/>
</dbReference>
<dbReference type="Gene3D" id="2.60.40.10">
    <property type="entry name" value="Immunoglobulins"/>
    <property type="match status" value="1"/>
</dbReference>
<gene>
    <name evidence="6" type="ORF">LEA_19119</name>
</gene>
<dbReference type="EMBL" id="AJWY01013138">
    <property type="protein sequence ID" value="EKC47950.1"/>
    <property type="molecule type" value="Genomic_DNA"/>
</dbReference>
<dbReference type="Pfam" id="PF02929">
    <property type="entry name" value="Bgal_small_N"/>
    <property type="match status" value="1"/>
</dbReference>
<evidence type="ECO:0000256" key="2">
    <source>
        <dbReference type="ARBA" id="ARBA00012756"/>
    </source>
</evidence>
<dbReference type="SUPFAM" id="SSF49303">
    <property type="entry name" value="beta-Galactosidase/glucuronidase domain"/>
    <property type="match status" value="1"/>
</dbReference>
<dbReference type="SUPFAM" id="SSF74650">
    <property type="entry name" value="Galactose mutarotase-like"/>
    <property type="match status" value="1"/>
</dbReference>
<accession>K1S2L6</accession>
<comment type="caution">
    <text evidence="6">The sequence shown here is derived from an EMBL/GenBank/DDBJ whole genome shotgun (WGS) entry which is preliminary data.</text>
</comment>
<dbReference type="Pfam" id="PF02836">
    <property type="entry name" value="Glyco_hydro_2_C"/>
    <property type="match status" value="1"/>
</dbReference>
<dbReference type="GO" id="GO:0004565">
    <property type="term" value="F:beta-galactosidase activity"/>
    <property type="evidence" value="ECO:0007669"/>
    <property type="project" value="UniProtKB-EC"/>
</dbReference>
<organism evidence="6">
    <name type="scientific">human gut metagenome</name>
    <dbReference type="NCBI Taxonomy" id="408170"/>
    <lineage>
        <taxon>unclassified sequences</taxon>
        <taxon>metagenomes</taxon>
        <taxon>organismal metagenomes</taxon>
    </lineage>
</organism>
<dbReference type="InterPro" id="IPR013783">
    <property type="entry name" value="Ig-like_fold"/>
</dbReference>
<feature type="non-terminal residue" evidence="6">
    <location>
        <position position="1"/>
    </location>
</feature>